<feature type="compositionally biased region" description="Low complexity" evidence="1">
    <location>
        <begin position="535"/>
        <end position="562"/>
    </location>
</feature>
<evidence type="ECO:0000313" key="2">
    <source>
        <dbReference type="EMBL" id="AHL21992.1"/>
    </source>
</evidence>
<dbReference type="GeneID" id="24957382"/>
<dbReference type="AlphaFoldDB" id="W8NSB2"/>
<protein>
    <recommendedName>
        <fullName evidence="4">CGP-CTERM sorting domain-containing protein</fullName>
    </recommendedName>
</protein>
<dbReference type="STRING" id="195522.BD01_0366"/>
<dbReference type="Proteomes" id="UP000019434">
    <property type="component" value="Chromosome"/>
</dbReference>
<dbReference type="EMBL" id="CP007264">
    <property type="protein sequence ID" value="AHL21992.1"/>
    <property type="molecule type" value="Genomic_DNA"/>
</dbReference>
<evidence type="ECO:0000313" key="3">
    <source>
        <dbReference type="Proteomes" id="UP000019434"/>
    </source>
</evidence>
<gene>
    <name evidence="2" type="ORF">BD01_0366</name>
</gene>
<dbReference type="OrthoDB" id="374335at2157"/>
<feature type="region of interest" description="Disordered" evidence="1">
    <location>
        <begin position="535"/>
        <end position="570"/>
    </location>
</feature>
<reference evidence="2 3" key="1">
    <citation type="submission" date="2014-02" db="EMBL/GenBank/DDBJ databases">
        <title>Genome Sequence of an Hyperthermophilic Archaeon, Thermococcus nautili 30-1, producing viral vesicles.</title>
        <authorList>
            <person name="Oberto J."/>
            <person name="Gaudin M."/>
            <person name="Cossu M."/>
            <person name="Gorlas A."/>
            <person name="Slesarev A."/>
            <person name="Marguet E."/>
            <person name="Forterre P."/>
        </authorList>
    </citation>
    <scope>NUCLEOTIDE SEQUENCE [LARGE SCALE GENOMIC DNA]</scope>
    <source>
        <strain evidence="2 3">30-1</strain>
    </source>
</reference>
<name>W8NSB2_9EURY</name>
<evidence type="ECO:0008006" key="4">
    <source>
        <dbReference type="Google" id="ProtNLM"/>
    </source>
</evidence>
<dbReference type="HOGENOM" id="CLU_462049_0_0_2"/>
<keyword evidence="3" id="KW-1185">Reference proteome</keyword>
<dbReference type="KEGG" id="tnu:BD01_0366"/>
<proteinExistence type="predicted"/>
<accession>W8NSB2</accession>
<dbReference type="RefSeq" id="WP_156927371.1">
    <property type="nucleotide sequence ID" value="NZ_CP007264.1"/>
</dbReference>
<sequence length="590" mass="64952">MSKMKGIVLMLLLMVSLTYHPHEVSGKSTCPPEVELPDPVLFATTPYIVNGTLVFELDVYYFYQFYEGMCPISSLTDRLQCLDTGALDFTVHYTIENGRAVGRLGGVDGIPLKTYPLKLLNGSVVVLNGSNVSFSFGVLEKYLSVLNITGTFTQNYTYSPDLKPLLAKFNGTPDVVSRMRGFVYKGTIYVYFPQAEFVDCDKFIPEEFRATGNYVSPIIPLVFNGSTPSAPPLILAYRNGSMKPVLELKTERRKGDWGCYYYACSPSNLELPRPVEPPVELTGGRNYSYVYVAPHNVSVNVSGFTNGTFALFLLNLSASGILIPGGPNVPADIHYTLLFGYDGRLFQVNLSSILRTFNPPEEDEDGNPAFYFGGADEEIFHLGVTFVNGTPYLGVSMNNSKNVTLIRLMPEKREWVKAGSVSPETWKKMMRDSTKGTRLSNVSHYSKYFLSTPVLEYVPVKGGVLVYPERYSVSFYGLPAGYAKVGKRILPTCSLWPVYAFLTNGTVYGLFRVGGNFTIYPELVEYSKAPREKTSVTTSTNLTASSTGTGGTTNSTGSNTGKTPERSEAKSICGPGLMVLIALLAILRER</sequence>
<evidence type="ECO:0000256" key="1">
    <source>
        <dbReference type="SAM" id="MobiDB-lite"/>
    </source>
</evidence>
<organism evidence="2 3">
    <name type="scientific">Thermococcus nautili</name>
    <dbReference type="NCBI Taxonomy" id="195522"/>
    <lineage>
        <taxon>Archaea</taxon>
        <taxon>Methanobacteriati</taxon>
        <taxon>Methanobacteriota</taxon>
        <taxon>Thermococci</taxon>
        <taxon>Thermococcales</taxon>
        <taxon>Thermococcaceae</taxon>
        <taxon>Thermococcus</taxon>
    </lineage>
</organism>